<gene>
    <name evidence="3" type="ORF">EVOR1521_LOCUS31033</name>
</gene>
<evidence type="ECO:0000256" key="2">
    <source>
        <dbReference type="SAM" id="MobiDB-lite"/>
    </source>
</evidence>
<keyword evidence="4" id="KW-1185">Reference proteome</keyword>
<protein>
    <submittedName>
        <fullName evidence="3">Uncharacterized protein</fullName>
    </submittedName>
</protein>
<feature type="coiled-coil region" evidence="1">
    <location>
        <begin position="233"/>
        <end position="260"/>
    </location>
</feature>
<feature type="region of interest" description="Disordered" evidence="2">
    <location>
        <begin position="833"/>
        <end position="934"/>
    </location>
</feature>
<feature type="region of interest" description="Disordered" evidence="2">
    <location>
        <begin position="44"/>
        <end position="65"/>
    </location>
</feature>
<feature type="coiled-coil region" evidence="1">
    <location>
        <begin position="163"/>
        <end position="204"/>
    </location>
</feature>
<dbReference type="EMBL" id="CAUJNA010003805">
    <property type="protein sequence ID" value="CAJ1410104.1"/>
    <property type="molecule type" value="Genomic_DNA"/>
</dbReference>
<evidence type="ECO:0000256" key="1">
    <source>
        <dbReference type="SAM" id="Coils"/>
    </source>
</evidence>
<feature type="coiled-coil region" evidence="1">
    <location>
        <begin position="488"/>
        <end position="710"/>
    </location>
</feature>
<feature type="coiled-coil region" evidence="1">
    <location>
        <begin position="74"/>
        <end position="108"/>
    </location>
</feature>
<reference evidence="3" key="1">
    <citation type="submission" date="2023-08" db="EMBL/GenBank/DDBJ databases">
        <authorList>
            <person name="Chen Y."/>
            <person name="Shah S."/>
            <person name="Dougan E. K."/>
            <person name="Thang M."/>
            <person name="Chan C."/>
        </authorList>
    </citation>
    <scope>NUCLEOTIDE SEQUENCE</scope>
</reference>
<organism evidence="3 4">
    <name type="scientific">Effrenium voratum</name>
    <dbReference type="NCBI Taxonomy" id="2562239"/>
    <lineage>
        <taxon>Eukaryota</taxon>
        <taxon>Sar</taxon>
        <taxon>Alveolata</taxon>
        <taxon>Dinophyceae</taxon>
        <taxon>Suessiales</taxon>
        <taxon>Symbiodiniaceae</taxon>
        <taxon>Effrenium</taxon>
    </lineage>
</organism>
<keyword evidence="1" id="KW-0175">Coiled coil</keyword>
<proteinExistence type="predicted"/>
<dbReference type="AlphaFoldDB" id="A0AA36NJX5"/>
<feature type="coiled-coil region" evidence="1">
    <location>
        <begin position="388"/>
        <end position="447"/>
    </location>
</feature>
<dbReference type="Proteomes" id="UP001178507">
    <property type="component" value="Unassembled WGS sequence"/>
</dbReference>
<name>A0AA36NJX5_9DINO</name>
<feature type="compositionally biased region" description="Basic residues" evidence="2">
    <location>
        <begin position="896"/>
        <end position="922"/>
    </location>
</feature>
<comment type="caution">
    <text evidence="3">The sequence shown here is derived from an EMBL/GenBank/DDBJ whole genome shotgun (WGS) entry which is preliminary data.</text>
</comment>
<feature type="compositionally biased region" description="Low complexity" evidence="2">
    <location>
        <begin position="842"/>
        <end position="895"/>
    </location>
</feature>
<sequence length="934" mass="104662">MAEGGGTRVIQNFLLQRRVEKEQKKVEDLENKLQESQQLLETALARREADARGASQEDAPTPTLRKVVRSTSSLRLEAEEAAALELENRQLRRRVAELEEAAEKVETAGASKEKPKVKKHLALLQAVEESEDSDEEADLKQEKRMKAIMLSGKWRKFAEGLRRIEREQDMEDIEAENEELKDKVHEMEEKVKQVKHENHRLLQQIQDDIRVQGGYKDALEHAHQQLETAHMECDIQRSKVHDLQEMLEQLELELSFAKMDVGSKSQKLEDVAPVALAEPGGPRLGRISVEEEADMLAKQLTQGSAQIAPEFVARCVQLIKSNLVLQRKLSGLLEWRSEATVSKLQGELTNEASLVKSLRSKLQSGGRVRASMDMSASNEVKAACESQINDLKAQCYEMERLLQRERTEAAEEEAQRRAELREQDLELQAMQESEAQHQDELQSLEASLADTWRVVREEVHELSQLREGSVEQRLEEAEATIEAMSSFTNEAESNIEGLTKEHQLLEERCQALTSERSKLLANVASLNEMREGQEQHAAGRLEKDKELLESRCHVLEAQEEEIAAQLGSLSEAATVEKGKADSLVQELAAMRQEMEEAARSKGLDGSDSVSALEERYAELSEAHEKVKGELQQEQHRHESCVTLESEIKEQQEKAVVEKRKADSLVQELAAMQQEMEEAARSKGLDGSDSVSALEERYAELSEAHEKVKGELQQEQHWHERCVTLESEIKEQQEKAVVEKSKADSLVQELAAMQQEMEEAARSKGLDGSDSLVEERYAQLSEAHEKVKGELQQQQHWHERCVTLESEIKEQQEKAKAELKSREMSAELSVGPLEVAQAGGMESSPASLASPASPSKQASFGSSLAALRRARASISGGTATAAVASGAAPAAAPAAARLRRPPRRPARRPARPHRLQHRPRRPKMALGRRLWRCSG</sequence>
<accession>A0AA36NJX5</accession>
<evidence type="ECO:0000313" key="3">
    <source>
        <dbReference type="EMBL" id="CAJ1410104.1"/>
    </source>
</evidence>
<evidence type="ECO:0000313" key="4">
    <source>
        <dbReference type="Proteomes" id="UP001178507"/>
    </source>
</evidence>